<feature type="domain" description="PARP-type" evidence="4">
    <location>
        <begin position="201"/>
        <end position="228"/>
    </location>
</feature>
<evidence type="ECO:0000313" key="6">
    <source>
        <dbReference type="Proteomes" id="UP000067626"/>
    </source>
</evidence>
<dbReference type="EMBL" id="CP012159">
    <property type="protein sequence ID" value="AKT40273.1"/>
    <property type="molecule type" value="Genomic_DNA"/>
</dbReference>
<dbReference type="GO" id="GO:0003677">
    <property type="term" value="F:DNA binding"/>
    <property type="evidence" value="ECO:0007669"/>
    <property type="project" value="InterPro"/>
</dbReference>
<gene>
    <name evidence="5" type="ORF">CMC5_044260</name>
</gene>
<dbReference type="PROSITE" id="PS50064">
    <property type="entry name" value="ZF_PARP_2"/>
    <property type="match status" value="2"/>
</dbReference>
<dbReference type="Proteomes" id="UP000067626">
    <property type="component" value="Chromosome"/>
</dbReference>
<keyword evidence="6" id="KW-1185">Reference proteome</keyword>
<dbReference type="InterPro" id="IPR001510">
    <property type="entry name" value="Znf_PARP"/>
</dbReference>
<proteinExistence type="predicted"/>
<dbReference type="InterPro" id="IPR036957">
    <property type="entry name" value="Znf_PARP_sf"/>
</dbReference>
<evidence type="ECO:0000313" key="5">
    <source>
        <dbReference type="EMBL" id="AKT40273.1"/>
    </source>
</evidence>
<dbReference type="AlphaFoldDB" id="A0A0K1EI62"/>
<reference evidence="5 6" key="1">
    <citation type="submission" date="2015-07" db="EMBL/GenBank/DDBJ databases">
        <title>Genome analysis of myxobacterium Chondromyces crocatus Cm c5 reveals a high potential for natural compound synthesis and the genetic basis for the loss of fruiting body formation.</title>
        <authorList>
            <person name="Zaburannyi N."/>
            <person name="Bunk B."/>
            <person name="Maier J."/>
            <person name="Overmann J."/>
            <person name="Mueller R."/>
        </authorList>
    </citation>
    <scope>NUCLEOTIDE SEQUENCE [LARGE SCALE GENOMIC DNA]</scope>
    <source>
        <strain evidence="5 6">Cm c5</strain>
    </source>
</reference>
<keyword evidence="2" id="KW-0863">Zinc-finger</keyword>
<evidence type="ECO:0000256" key="1">
    <source>
        <dbReference type="ARBA" id="ARBA00022723"/>
    </source>
</evidence>
<dbReference type="Gene3D" id="3.30.1740.10">
    <property type="entry name" value="Zinc finger, PARP-type"/>
    <property type="match status" value="2"/>
</dbReference>
<feature type="domain" description="PARP-type" evidence="4">
    <location>
        <begin position="121"/>
        <end position="196"/>
    </location>
</feature>
<dbReference type="SMART" id="SM01336">
    <property type="entry name" value="zf-PARP"/>
    <property type="match status" value="1"/>
</dbReference>
<sequence length="297" mass="31969">MGFVIDHLDTDVGGVPVDLPKSDGKAVAELVIAADLDQFAWVRASGAWFLPIGQLMIWQPARRALRSFAALSAWLGKQKFDDDLGRLHLAYDVPPVALALKEAVAKGATEVRVTQDQTDVIERAKSGRSRCRVCGKAIEAGTLRFGEDVPSFSGLGWHHLACGATKGRGFLRALRKVTEEIPDRAELERVAREALKSEPQPALERAPTGRAKCVVCAQLIPKGSLRASANEHASEANGPRRVFADLACAPLLLEGSDGRSGSALVAALREHTAEAANVAWDEVETAFQRVEKEPPVV</sequence>
<organism evidence="5 6">
    <name type="scientific">Chondromyces crocatus</name>
    <dbReference type="NCBI Taxonomy" id="52"/>
    <lineage>
        <taxon>Bacteria</taxon>
        <taxon>Pseudomonadati</taxon>
        <taxon>Myxococcota</taxon>
        <taxon>Polyangia</taxon>
        <taxon>Polyangiales</taxon>
        <taxon>Polyangiaceae</taxon>
        <taxon>Chondromyces</taxon>
    </lineage>
</organism>
<dbReference type="OrthoDB" id="9949607at2"/>
<evidence type="ECO:0000256" key="2">
    <source>
        <dbReference type="ARBA" id="ARBA00022771"/>
    </source>
</evidence>
<accession>A0A0K1EI62</accession>
<dbReference type="KEGG" id="ccro:CMC5_044260"/>
<dbReference type="GO" id="GO:0008270">
    <property type="term" value="F:zinc ion binding"/>
    <property type="evidence" value="ECO:0007669"/>
    <property type="project" value="UniProtKB-KW"/>
</dbReference>
<evidence type="ECO:0000259" key="4">
    <source>
        <dbReference type="PROSITE" id="PS50064"/>
    </source>
</evidence>
<evidence type="ECO:0000256" key="3">
    <source>
        <dbReference type="ARBA" id="ARBA00022833"/>
    </source>
</evidence>
<dbReference type="RefSeq" id="WP_050432227.1">
    <property type="nucleotide sequence ID" value="NZ_CP012159.1"/>
</dbReference>
<dbReference type="SUPFAM" id="SSF57716">
    <property type="entry name" value="Glucocorticoid receptor-like (DNA-binding domain)"/>
    <property type="match status" value="1"/>
</dbReference>
<keyword evidence="3" id="KW-0862">Zinc</keyword>
<name>A0A0K1EI62_CHOCO</name>
<keyword evidence="1" id="KW-0479">Metal-binding</keyword>
<protein>
    <recommendedName>
        <fullName evidence="4">PARP-type domain-containing protein</fullName>
    </recommendedName>
</protein>